<keyword evidence="2" id="KW-1185">Reference proteome</keyword>
<comment type="caution">
    <text evidence="1">The sequence shown here is derived from an EMBL/GenBank/DDBJ whole genome shotgun (WGS) entry which is preliminary data.</text>
</comment>
<organism evidence="1 2">
    <name type="scientific">Characodon lateralis</name>
    <dbReference type="NCBI Taxonomy" id="208331"/>
    <lineage>
        <taxon>Eukaryota</taxon>
        <taxon>Metazoa</taxon>
        <taxon>Chordata</taxon>
        <taxon>Craniata</taxon>
        <taxon>Vertebrata</taxon>
        <taxon>Euteleostomi</taxon>
        <taxon>Actinopterygii</taxon>
        <taxon>Neopterygii</taxon>
        <taxon>Teleostei</taxon>
        <taxon>Neoteleostei</taxon>
        <taxon>Acanthomorphata</taxon>
        <taxon>Ovalentaria</taxon>
        <taxon>Atherinomorphae</taxon>
        <taxon>Cyprinodontiformes</taxon>
        <taxon>Goodeidae</taxon>
        <taxon>Characodon</taxon>
    </lineage>
</organism>
<accession>A0ABU7DDX3</accession>
<protein>
    <submittedName>
        <fullName evidence="1">Uncharacterized protein</fullName>
    </submittedName>
</protein>
<gene>
    <name evidence="1" type="ORF">CHARACLAT_029042</name>
</gene>
<dbReference type="Proteomes" id="UP001352852">
    <property type="component" value="Unassembled WGS sequence"/>
</dbReference>
<dbReference type="EMBL" id="JAHUTJ010020402">
    <property type="protein sequence ID" value="MED6272310.1"/>
    <property type="molecule type" value="Genomic_DNA"/>
</dbReference>
<reference evidence="1 2" key="1">
    <citation type="submission" date="2021-06" db="EMBL/GenBank/DDBJ databases">
        <authorList>
            <person name="Palmer J.M."/>
        </authorList>
    </citation>
    <scope>NUCLEOTIDE SEQUENCE [LARGE SCALE GENOMIC DNA]</scope>
    <source>
        <strain evidence="1 2">CL_MEX2019</strain>
        <tissue evidence="1">Muscle</tissue>
    </source>
</reference>
<name>A0ABU7DDX3_9TELE</name>
<sequence>MLYCRPFWLKVNKKLYSFIKKTALTLEVDLLYWGPWSKNQVGSSAISGYQVSETESPLITEVLISITISYYIHCLCVTVCKCCYLSPESMLTVLSFCSPGSKDEVLQ</sequence>
<evidence type="ECO:0000313" key="2">
    <source>
        <dbReference type="Proteomes" id="UP001352852"/>
    </source>
</evidence>
<proteinExistence type="predicted"/>
<evidence type="ECO:0000313" key="1">
    <source>
        <dbReference type="EMBL" id="MED6272310.1"/>
    </source>
</evidence>